<feature type="domain" description="RNase H type-1" evidence="1">
    <location>
        <begin position="61"/>
        <end position="204"/>
    </location>
</feature>
<dbReference type="Proteomes" id="UP000294321">
    <property type="component" value="Chromosome"/>
</dbReference>
<evidence type="ECO:0000259" key="1">
    <source>
        <dbReference type="PROSITE" id="PS50879"/>
    </source>
</evidence>
<dbReference type="InterPro" id="IPR012337">
    <property type="entry name" value="RNaseH-like_sf"/>
</dbReference>
<dbReference type="InterPro" id="IPR036397">
    <property type="entry name" value="RNaseH_sf"/>
</dbReference>
<dbReference type="Pfam" id="PF00075">
    <property type="entry name" value="RNase_H"/>
    <property type="match status" value="1"/>
</dbReference>
<accession>A0A4V1ALL6</accession>
<evidence type="ECO:0000313" key="2">
    <source>
        <dbReference type="EMBL" id="QBP18029.1"/>
    </source>
</evidence>
<name>A0A4V1ALL6_9LACO</name>
<dbReference type="PROSITE" id="PS50879">
    <property type="entry name" value="RNASE_H_1"/>
    <property type="match status" value="1"/>
</dbReference>
<dbReference type="GO" id="GO:0003676">
    <property type="term" value="F:nucleic acid binding"/>
    <property type="evidence" value="ECO:0007669"/>
    <property type="project" value="InterPro"/>
</dbReference>
<dbReference type="InterPro" id="IPR002156">
    <property type="entry name" value="RNaseH_domain"/>
</dbReference>
<keyword evidence="3" id="KW-1185">Reference proteome</keyword>
<dbReference type="OrthoDB" id="9811552at2"/>
<dbReference type="SUPFAM" id="SSF53098">
    <property type="entry name" value="Ribonuclease H-like"/>
    <property type="match status" value="1"/>
</dbReference>
<evidence type="ECO:0000313" key="3">
    <source>
        <dbReference type="Proteomes" id="UP000294321"/>
    </source>
</evidence>
<dbReference type="GO" id="GO:0004523">
    <property type="term" value="F:RNA-DNA hybrid ribonuclease activity"/>
    <property type="evidence" value="ECO:0007669"/>
    <property type="project" value="InterPro"/>
</dbReference>
<dbReference type="EMBL" id="CP034726">
    <property type="protein sequence ID" value="QBP18029.1"/>
    <property type="molecule type" value="Genomic_DNA"/>
</dbReference>
<gene>
    <name evidence="2" type="ORF">ELX58_02450</name>
</gene>
<dbReference type="AlphaFoldDB" id="A0A4V1ALL6"/>
<organism evidence="2 3">
    <name type="scientific">Acetilactobacillus jinshanensis</name>
    <dbReference type="NCBI Taxonomy" id="1720083"/>
    <lineage>
        <taxon>Bacteria</taxon>
        <taxon>Bacillati</taxon>
        <taxon>Bacillota</taxon>
        <taxon>Bacilli</taxon>
        <taxon>Lactobacillales</taxon>
        <taxon>Lactobacillaceae</taxon>
        <taxon>Acetilactobacillus</taxon>
    </lineage>
</organism>
<sequence>MAPYFAVRSGSVIKIDRTSSLPNHLYPESQLHYFKTYQSAYRYVFRPTFATLSERRLIKHHRLNLVVYTDGGQRNSNDGAWAYSINDASHQLAFNSAYFNTKNNNYCELEAVIQVLKFLINHRMYNHKIRLNTDSVSVKSITHNVRHSISIQSIARNTDWKIGQLRVLKQYLHRFTNLHIRQIKGHSGILGNQLVHELCSKAMCFRYKDSYDPFKINPKDLKYR</sequence>
<dbReference type="Gene3D" id="3.30.420.10">
    <property type="entry name" value="Ribonuclease H-like superfamily/Ribonuclease H"/>
    <property type="match status" value="1"/>
</dbReference>
<proteinExistence type="predicted"/>
<dbReference type="KEGG" id="lji:ELX58_02450"/>
<reference evidence="3" key="1">
    <citation type="submission" date="2018-12" db="EMBL/GenBank/DDBJ databases">
        <title>A new species of lactobacillus.</title>
        <authorList>
            <person name="Jian Y."/>
            <person name="Xin L."/>
            <person name="Hong Z.J."/>
            <person name="Ming L.Z."/>
            <person name="Hong X.Z."/>
        </authorList>
    </citation>
    <scope>NUCLEOTIDE SEQUENCE [LARGE SCALE GENOMIC DNA]</scope>
    <source>
        <strain evidence="3">HSLZ-75</strain>
    </source>
</reference>
<protein>
    <recommendedName>
        <fullName evidence="1">RNase H type-1 domain-containing protein</fullName>
    </recommendedName>
</protein>